<evidence type="ECO:0000313" key="2">
    <source>
        <dbReference type="EMBL" id="BBB91807.1"/>
    </source>
</evidence>
<evidence type="ECO:0000313" key="3">
    <source>
        <dbReference type="Proteomes" id="UP000276437"/>
    </source>
</evidence>
<dbReference type="RefSeq" id="WP_126308782.1">
    <property type="nucleotide sequence ID" value="NZ_AP018449.1"/>
</dbReference>
<dbReference type="AlphaFoldDB" id="A0A348AL59"/>
<dbReference type="EMBL" id="AP018449">
    <property type="protein sequence ID" value="BBB91807.1"/>
    <property type="molecule type" value="Genomic_DNA"/>
</dbReference>
<organism evidence="2 3">
    <name type="scientific">Methylomusa anaerophila</name>
    <dbReference type="NCBI Taxonomy" id="1930071"/>
    <lineage>
        <taxon>Bacteria</taxon>
        <taxon>Bacillati</taxon>
        <taxon>Bacillota</taxon>
        <taxon>Negativicutes</taxon>
        <taxon>Selenomonadales</taxon>
        <taxon>Sporomusaceae</taxon>
        <taxon>Methylomusa</taxon>
    </lineage>
</organism>
<accession>A0A348AL59</accession>
<evidence type="ECO:0000259" key="1">
    <source>
        <dbReference type="Pfam" id="PF07796"/>
    </source>
</evidence>
<sequence>MRIKLIGCPSTRNEVMAMELPSNVDCEFLDFSLHAFPDELHNELQRRIDASQAYDLIILLYGRCSRAVAGLVSAGIPMVLPAVHDCISLLLGSDLRRQQLSARNPAVYYFSQGWLEYGRDPYAEYCEYVDKYGTADAGYLIRTLYGTYRGAVLIRTCGGGKIEECRQKVKNIADFFDWSVTEVEGDLGLLTAVVGGKQHPDIIWVPPGKPVKLEEGNSSEYQSQF</sequence>
<reference evidence="2 3" key="1">
    <citation type="journal article" date="2018" name="Int. J. Syst. Evol. Microbiol.">
        <title>Methylomusa anaerophila gen. nov., sp. nov., an anaerobic methanol-utilizing bacterium isolated from a microbial fuel cell.</title>
        <authorList>
            <person name="Amano N."/>
            <person name="Yamamuro A."/>
            <person name="Miyahara M."/>
            <person name="Kouzuma A."/>
            <person name="Abe T."/>
            <person name="Watanabe K."/>
        </authorList>
    </citation>
    <scope>NUCLEOTIDE SEQUENCE [LARGE SCALE GENOMIC DNA]</scope>
    <source>
        <strain evidence="2 3">MMFC1</strain>
    </source>
</reference>
<dbReference type="KEGG" id="mana:MAMMFC1_02492"/>
<name>A0A348AL59_9FIRM</name>
<feature type="domain" description="DUF1638" evidence="1">
    <location>
        <begin position="28"/>
        <end position="192"/>
    </location>
</feature>
<dbReference type="Pfam" id="PF07796">
    <property type="entry name" value="DUF1638"/>
    <property type="match status" value="1"/>
</dbReference>
<keyword evidence="3" id="KW-1185">Reference proteome</keyword>
<dbReference type="Proteomes" id="UP000276437">
    <property type="component" value="Chromosome"/>
</dbReference>
<dbReference type="OrthoDB" id="9787351at2"/>
<proteinExistence type="predicted"/>
<protein>
    <recommendedName>
        <fullName evidence="1">DUF1638 domain-containing protein</fullName>
    </recommendedName>
</protein>
<dbReference type="InterPro" id="IPR012437">
    <property type="entry name" value="DUF1638"/>
</dbReference>
<gene>
    <name evidence="2" type="ORF">MAMMFC1_02492</name>
</gene>